<keyword evidence="3" id="KW-1185">Reference proteome</keyword>
<evidence type="ECO:0000256" key="1">
    <source>
        <dbReference type="SAM" id="MobiDB-lite"/>
    </source>
</evidence>
<feature type="domain" description="PTB" evidence="2">
    <location>
        <begin position="382"/>
        <end position="478"/>
    </location>
</feature>
<feature type="region of interest" description="Disordered" evidence="1">
    <location>
        <begin position="1"/>
        <end position="63"/>
    </location>
</feature>
<proteinExistence type="predicted"/>
<feature type="compositionally biased region" description="Low complexity" evidence="1">
    <location>
        <begin position="223"/>
        <end position="238"/>
    </location>
</feature>
<sequence length="479" mass="51701">DIQIQLGESANQFGRGSVSPGRHSGSGSSGIAQLNSLPRPRQGKAGASASGLQPSGPPQAPPERAILTIRRSSLDHVTWLELRLQELASGKCAPRETGRSSDSKQPQRDQQALLAGRSLVKMIDKVTAANAGPGTAAAVAENYQEVEMIHPCSGDRAGSPRSRGTLFRPTEFAGKVRRRAANCSSLRLLRGTPRSRIHQREDRTSHGIAASVSEINSLRPDKSSTTPRAASSTAAPAANQNRLESRTVTRQFCFALGAARQLSHPRDSTSFPAHSLSGENRRRQAAKPTRCDTSCWSRRRGGGDFGAARRKPAFAGLAAFVEQHAVDRLALRAACGWPDLRDAGRHATKPTAWSGDRPRRRRVCAVDEQPATQQGGVGNSVYPVSFLGSVSVESLVGQRSRHQELSACCWVGDRPRLNSADCQLRVEPDALILSDQQRKPFFRKHFPLSAILHCGFDGLNRRLGNRSLYGLVVRTGGSS</sequence>
<dbReference type="WBParaSite" id="maker-unitig_40400-snap-gene-0.2-mRNA-1">
    <property type="protein sequence ID" value="maker-unitig_40400-snap-gene-0.2-mRNA-1"/>
    <property type="gene ID" value="maker-unitig_40400-snap-gene-0.2"/>
</dbReference>
<dbReference type="AlphaFoldDB" id="A0A1I8FMH3"/>
<evidence type="ECO:0000313" key="3">
    <source>
        <dbReference type="Proteomes" id="UP000095280"/>
    </source>
</evidence>
<dbReference type="Pfam" id="PF08416">
    <property type="entry name" value="PTB"/>
    <property type="match status" value="1"/>
</dbReference>
<dbReference type="InterPro" id="IPR011993">
    <property type="entry name" value="PH-like_dom_sf"/>
</dbReference>
<dbReference type="Proteomes" id="UP000095280">
    <property type="component" value="Unplaced"/>
</dbReference>
<dbReference type="InterPro" id="IPR013625">
    <property type="entry name" value="PTB"/>
</dbReference>
<protein>
    <submittedName>
        <fullName evidence="4">PTB domain-containing protein</fullName>
    </submittedName>
</protein>
<feature type="region of interest" description="Disordered" evidence="1">
    <location>
        <begin position="264"/>
        <end position="293"/>
    </location>
</feature>
<feature type="compositionally biased region" description="Polar residues" evidence="1">
    <location>
        <begin position="1"/>
        <end position="12"/>
    </location>
</feature>
<dbReference type="SUPFAM" id="SSF50729">
    <property type="entry name" value="PH domain-like"/>
    <property type="match status" value="1"/>
</dbReference>
<reference evidence="4" key="1">
    <citation type="submission" date="2016-11" db="UniProtKB">
        <authorList>
            <consortium name="WormBaseParasite"/>
        </authorList>
    </citation>
    <scope>IDENTIFICATION</scope>
</reference>
<dbReference type="PANTHER" id="PTHR45734:SF10">
    <property type="entry name" value="BLISTERY, ISOFORM A"/>
    <property type="match status" value="1"/>
</dbReference>
<evidence type="ECO:0000259" key="2">
    <source>
        <dbReference type="Pfam" id="PF08416"/>
    </source>
</evidence>
<feature type="region of interest" description="Disordered" evidence="1">
    <location>
        <begin position="91"/>
        <end position="111"/>
    </location>
</feature>
<accession>A0A1I8FMH3</accession>
<name>A0A1I8FMH3_9PLAT</name>
<feature type="compositionally biased region" description="Basic and acidic residues" evidence="1">
    <location>
        <begin position="93"/>
        <end position="107"/>
    </location>
</feature>
<dbReference type="Gene3D" id="2.30.29.30">
    <property type="entry name" value="Pleckstrin-homology domain (PH domain)/Phosphotyrosine-binding domain (PTB)"/>
    <property type="match status" value="1"/>
</dbReference>
<evidence type="ECO:0000313" key="4">
    <source>
        <dbReference type="WBParaSite" id="maker-unitig_40400-snap-gene-0.2-mRNA-1"/>
    </source>
</evidence>
<organism evidence="3 4">
    <name type="scientific">Macrostomum lignano</name>
    <dbReference type="NCBI Taxonomy" id="282301"/>
    <lineage>
        <taxon>Eukaryota</taxon>
        <taxon>Metazoa</taxon>
        <taxon>Spiralia</taxon>
        <taxon>Lophotrochozoa</taxon>
        <taxon>Platyhelminthes</taxon>
        <taxon>Rhabditophora</taxon>
        <taxon>Macrostomorpha</taxon>
        <taxon>Macrostomida</taxon>
        <taxon>Macrostomidae</taxon>
        <taxon>Macrostomum</taxon>
    </lineage>
</organism>
<dbReference type="PANTHER" id="PTHR45734">
    <property type="entry name" value="TENSIN"/>
    <property type="match status" value="1"/>
</dbReference>
<feature type="region of interest" description="Disordered" evidence="1">
    <location>
        <begin position="192"/>
        <end position="242"/>
    </location>
</feature>
<dbReference type="InterPro" id="IPR051484">
    <property type="entry name" value="Tensin_PTEN_phosphatase"/>
</dbReference>
<feature type="compositionally biased region" description="Low complexity" evidence="1">
    <location>
        <begin position="14"/>
        <end position="30"/>
    </location>
</feature>